<sequence length="103" mass="11402">MSKVIVKQNDFGYYLNFTVQNHDGTVFNLAGYTITLNVWRESRFPIILLAGACGIVVAADGTCRYLVVTGDFPDEGMFKYELEMTAVGENISTSTGDFTVRES</sequence>
<accession>A0A0F9FZZ9</accession>
<evidence type="ECO:0008006" key="2">
    <source>
        <dbReference type="Google" id="ProtNLM"/>
    </source>
</evidence>
<reference evidence="1" key="1">
    <citation type="journal article" date="2015" name="Nature">
        <title>Complex archaea that bridge the gap between prokaryotes and eukaryotes.</title>
        <authorList>
            <person name="Spang A."/>
            <person name="Saw J.H."/>
            <person name="Jorgensen S.L."/>
            <person name="Zaremba-Niedzwiedzka K."/>
            <person name="Martijn J."/>
            <person name="Lind A.E."/>
            <person name="van Eijk R."/>
            <person name="Schleper C."/>
            <person name="Guy L."/>
            <person name="Ettema T.J."/>
        </authorList>
    </citation>
    <scope>NUCLEOTIDE SEQUENCE</scope>
</reference>
<gene>
    <name evidence="1" type="ORF">LCGC14_1970830</name>
</gene>
<dbReference type="EMBL" id="LAZR01021871">
    <property type="protein sequence ID" value="KKL83826.1"/>
    <property type="molecule type" value="Genomic_DNA"/>
</dbReference>
<organism evidence="1">
    <name type="scientific">marine sediment metagenome</name>
    <dbReference type="NCBI Taxonomy" id="412755"/>
    <lineage>
        <taxon>unclassified sequences</taxon>
        <taxon>metagenomes</taxon>
        <taxon>ecological metagenomes</taxon>
    </lineage>
</organism>
<comment type="caution">
    <text evidence="1">The sequence shown here is derived from an EMBL/GenBank/DDBJ whole genome shotgun (WGS) entry which is preliminary data.</text>
</comment>
<dbReference type="AlphaFoldDB" id="A0A0F9FZZ9"/>
<evidence type="ECO:0000313" key="1">
    <source>
        <dbReference type="EMBL" id="KKL83826.1"/>
    </source>
</evidence>
<protein>
    <recommendedName>
        <fullName evidence="2">BppU N-terminal domain-containing protein</fullName>
    </recommendedName>
</protein>
<name>A0A0F9FZZ9_9ZZZZ</name>
<proteinExistence type="predicted"/>
<feature type="non-terminal residue" evidence="1">
    <location>
        <position position="103"/>
    </location>
</feature>